<dbReference type="InterPro" id="IPR037923">
    <property type="entry name" value="HTH-like"/>
</dbReference>
<protein>
    <submittedName>
        <fullName evidence="5">AraC family transcriptional regulator</fullName>
    </submittedName>
</protein>
<organism evidence="5 6">
    <name type="scientific">Brucella intermedia LMG 3301</name>
    <dbReference type="NCBI Taxonomy" id="641118"/>
    <lineage>
        <taxon>Bacteria</taxon>
        <taxon>Pseudomonadati</taxon>
        <taxon>Pseudomonadota</taxon>
        <taxon>Alphaproteobacteria</taxon>
        <taxon>Hyphomicrobiales</taxon>
        <taxon>Brucellaceae</taxon>
        <taxon>Brucella/Ochrobactrum group</taxon>
        <taxon>Brucella</taxon>
    </lineage>
</organism>
<evidence type="ECO:0000256" key="1">
    <source>
        <dbReference type="ARBA" id="ARBA00023015"/>
    </source>
</evidence>
<dbReference type="SUPFAM" id="SSF46689">
    <property type="entry name" value="Homeodomain-like"/>
    <property type="match status" value="2"/>
</dbReference>
<keyword evidence="2" id="KW-0238">DNA-binding</keyword>
<dbReference type="InterPro" id="IPR009057">
    <property type="entry name" value="Homeodomain-like_sf"/>
</dbReference>
<name>C4WEV4_9HYPH</name>
<evidence type="ECO:0000313" key="5">
    <source>
        <dbReference type="EMBL" id="EEQ94739.1"/>
    </source>
</evidence>
<dbReference type="SMART" id="SM00342">
    <property type="entry name" value="HTH_ARAC"/>
    <property type="match status" value="1"/>
</dbReference>
<comment type="caution">
    <text evidence="5">The sequence shown here is derived from an EMBL/GenBank/DDBJ whole genome shotgun (WGS) entry which is preliminary data.</text>
</comment>
<dbReference type="InterPro" id="IPR050204">
    <property type="entry name" value="AraC_XylS_family_regulators"/>
</dbReference>
<dbReference type="PANTHER" id="PTHR46796:SF2">
    <property type="entry name" value="TRANSCRIPTIONAL REGULATORY PROTEIN"/>
    <property type="match status" value="1"/>
</dbReference>
<gene>
    <name evidence="5" type="ORF">OINT_1000065</name>
</gene>
<dbReference type="PANTHER" id="PTHR46796">
    <property type="entry name" value="HTH-TYPE TRANSCRIPTIONAL ACTIVATOR RHAS-RELATED"/>
    <property type="match status" value="1"/>
</dbReference>
<proteinExistence type="predicted"/>
<evidence type="ECO:0000256" key="3">
    <source>
        <dbReference type="ARBA" id="ARBA00023163"/>
    </source>
</evidence>
<dbReference type="SUPFAM" id="SSF51215">
    <property type="entry name" value="Regulatory protein AraC"/>
    <property type="match status" value="1"/>
</dbReference>
<evidence type="ECO:0000313" key="6">
    <source>
        <dbReference type="Proteomes" id="UP000004386"/>
    </source>
</evidence>
<dbReference type="InterPro" id="IPR003313">
    <property type="entry name" value="AraC-bd"/>
</dbReference>
<dbReference type="Pfam" id="PF12833">
    <property type="entry name" value="HTH_18"/>
    <property type="match status" value="1"/>
</dbReference>
<dbReference type="PROSITE" id="PS01124">
    <property type="entry name" value="HTH_ARAC_FAMILY_2"/>
    <property type="match status" value="1"/>
</dbReference>
<dbReference type="Gene3D" id="1.10.10.60">
    <property type="entry name" value="Homeodomain-like"/>
    <property type="match status" value="1"/>
</dbReference>
<evidence type="ECO:0000259" key="4">
    <source>
        <dbReference type="PROSITE" id="PS01124"/>
    </source>
</evidence>
<dbReference type="AlphaFoldDB" id="C4WEV4"/>
<reference evidence="5 6" key="1">
    <citation type="submission" date="2009-05" db="EMBL/GenBank/DDBJ databases">
        <authorList>
            <person name="Setubal J.C."/>
            <person name="Boyle S."/>
            <person name="Crasta O.R."/>
            <person name="Gillespie J.J."/>
            <person name="Kenyon R.W."/>
            <person name="Lu J."/>
            <person name="Mane S."/>
            <person name="Nagrani S."/>
            <person name="Shallom J.M."/>
            <person name="Shallom S."/>
            <person name="Shukla M."/>
            <person name="Snyder E.E."/>
            <person name="Sobral B.W."/>
            <person name="Wattam A.R."/>
            <person name="Will R."/>
            <person name="Williams K."/>
            <person name="Yoo H."/>
            <person name="Munk C."/>
            <person name="Tapia R."/>
            <person name="Green L."/>
            <person name="Rogers Y."/>
            <person name="Detter J.C."/>
            <person name="Bruce D."/>
            <person name="Brettin T.S."/>
            <person name="Tsolis R."/>
        </authorList>
    </citation>
    <scope>NUCLEOTIDE SEQUENCE [LARGE SCALE GENOMIC DNA]</scope>
    <source>
        <strain evidence="5 6">LMG 3301</strain>
    </source>
</reference>
<dbReference type="InterPro" id="IPR018060">
    <property type="entry name" value="HTH_AraC"/>
</dbReference>
<feature type="domain" description="HTH araC/xylS-type" evidence="4">
    <location>
        <begin position="197"/>
        <end position="295"/>
    </location>
</feature>
<dbReference type="EMBL" id="ACQA01000001">
    <property type="protein sequence ID" value="EEQ94739.1"/>
    <property type="molecule type" value="Genomic_DNA"/>
</dbReference>
<keyword evidence="1" id="KW-0805">Transcription regulation</keyword>
<sequence>MKITKRVFVAGHATNSVMTDNARPIAGPRDQMRLKRDDATGLEAVAARFHSHAYDMHFHDEWLVGVTHAGVQDFFCRGRRRQSTPGRVILIEPGERHDGQAVAADGFAYNMLYMPQALIRDAMGGNDAHIGFRQTLADDKELFHAVARACEAIFLEAPRLMIEDCRDRVTNHLFRHLSPHMGHDAAEKAAAPHPVAARTMDYLRARFDEEFGLDELAEAVGAADRFQLSRGFRRAYGTSPHACLVQLRLAEARRLLREKVPPAEAAALSGFADQSHMGRWFRRAYGMTPAAYRRGRTNVPEIAAAKG</sequence>
<dbReference type="Proteomes" id="UP000004386">
    <property type="component" value="Unassembled WGS sequence"/>
</dbReference>
<keyword evidence="3" id="KW-0804">Transcription</keyword>
<evidence type="ECO:0000256" key="2">
    <source>
        <dbReference type="ARBA" id="ARBA00023125"/>
    </source>
</evidence>
<dbReference type="GO" id="GO:0043565">
    <property type="term" value="F:sequence-specific DNA binding"/>
    <property type="evidence" value="ECO:0007669"/>
    <property type="project" value="InterPro"/>
</dbReference>
<dbReference type="GO" id="GO:0003700">
    <property type="term" value="F:DNA-binding transcription factor activity"/>
    <property type="evidence" value="ECO:0007669"/>
    <property type="project" value="InterPro"/>
</dbReference>
<dbReference type="HOGENOM" id="CLU_000445_88_16_5"/>
<dbReference type="Pfam" id="PF02311">
    <property type="entry name" value="AraC_binding"/>
    <property type="match status" value="1"/>
</dbReference>
<accession>C4WEV4</accession>